<name>A0A4R3YGI4_9GAMM</name>
<evidence type="ECO:0008006" key="9">
    <source>
        <dbReference type="Google" id="ProtNLM"/>
    </source>
</evidence>
<keyword evidence="4 6" id="KW-0472">Membrane</keyword>
<keyword evidence="8" id="KW-1185">Reference proteome</keyword>
<dbReference type="AlphaFoldDB" id="A0A4R3YGI4"/>
<feature type="transmembrane region" description="Helical" evidence="6">
    <location>
        <begin position="73"/>
        <end position="92"/>
    </location>
</feature>
<evidence type="ECO:0000256" key="6">
    <source>
        <dbReference type="SAM" id="Phobius"/>
    </source>
</evidence>
<evidence type="ECO:0000256" key="2">
    <source>
        <dbReference type="ARBA" id="ARBA00022692"/>
    </source>
</evidence>
<organism evidence="7 8">
    <name type="scientific">Luteibacter rhizovicinus</name>
    <dbReference type="NCBI Taxonomy" id="242606"/>
    <lineage>
        <taxon>Bacteria</taxon>
        <taxon>Pseudomonadati</taxon>
        <taxon>Pseudomonadota</taxon>
        <taxon>Gammaproteobacteria</taxon>
        <taxon>Lysobacterales</taxon>
        <taxon>Rhodanobacteraceae</taxon>
        <taxon>Luteibacter</taxon>
    </lineage>
</organism>
<proteinExistence type="predicted"/>
<evidence type="ECO:0000313" key="7">
    <source>
        <dbReference type="EMBL" id="TCV91260.1"/>
    </source>
</evidence>
<dbReference type="OrthoDB" id="9808930at2"/>
<dbReference type="InterPro" id="IPR019109">
    <property type="entry name" value="MamF_MmsF"/>
</dbReference>
<dbReference type="EMBL" id="SMCS01000012">
    <property type="protein sequence ID" value="TCV91260.1"/>
    <property type="molecule type" value="Genomic_DNA"/>
</dbReference>
<dbReference type="Proteomes" id="UP000295645">
    <property type="component" value="Unassembled WGS sequence"/>
</dbReference>
<comment type="caution">
    <text evidence="7">The sequence shown here is derived from an EMBL/GenBank/DDBJ whole genome shotgun (WGS) entry which is preliminary data.</text>
</comment>
<protein>
    <recommendedName>
        <fullName evidence="9">Tic20 family protein</fullName>
    </recommendedName>
</protein>
<evidence type="ECO:0000256" key="4">
    <source>
        <dbReference type="ARBA" id="ARBA00023136"/>
    </source>
</evidence>
<dbReference type="RefSeq" id="WP_132147367.1">
    <property type="nucleotide sequence ID" value="NZ_SMCS01000012.1"/>
</dbReference>
<accession>A0A4R3YGI4</accession>
<evidence type="ECO:0000256" key="5">
    <source>
        <dbReference type="SAM" id="MobiDB-lite"/>
    </source>
</evidence>
<evidence type="ECO:0000256" key="3">
    <source>
        <dbReference type="ARBA" id="ARBA00022989"/>
    </source>
</evidence>
<keyword evidence="3 6" id="KW-1133">Transmembrane helix</keyword>
<dbReference type="Pfam" id="PF09685">
    <property type="entry name" value="MamF_MmsF"/>
    <property type="match status" value="1"/>
</dbReference>
<feature type="compositionally biased region" description="Pro residues" evidence="5">
    <location>
        <begin position="7"/>
        <end position="21"/>
    </location>
</feature>
<sequence>MSTPSDQIPPAPPPSYDPPPASGTSTDDRNIAMLTHLSGIIFSIIVPLIVWLIHKDRAEKAYLVTEAKEALNFQITVLIGYVICWVLTFVVIGAFLTPLLWIANLIFCIVAAIKVSQTGTYKYPFALRLVA</sequence>
<feature type="region of interest" description="Disordered" evidence="5">
    <location>
        <begin position="1"/>
        <end position="24"/>
    </location>
</feature>
<comment type="subcellular location">
    <subcellularLocation>
        <location evidence="1">Membrane</location>
        <topology evidence="1">Multi-pass membrane protein</topology>
    </subcellularLocation>
</comment>
<keyword evidence="2 6" id="KW-0812">Transmembrane</keyword>
<gene>
    <name evidence="7" type="ORF">EC912_1126</name>
</gene>
<feature type="transmembrane region" description="Helical" evidence="6">
    <location>
        <begin position="98"/>
        <end position="115"/>
    </location>
</feature>
<evidence type="ECO:0000256" key="1">
    <source>
        <dbReference type="ARBA" id="ARBA00004141"/>
    </source>
</evidence>
<evidence type="ECO:0000313" key="8">
    <source>
        <dbReference type="Proteomes" id="UP000295645"/>
    </source>
</evidence>
<feature type="transmembrane region" description="Helical" evidence="6">
    <location>
        <begin position="31"/>
        <end position="53"/>
    </location>
</feature>
<reference evidence="7 8" key="1">
    <citation type="submission" date="2019-03" db="EMBL/GenBank/DDBJ databases">
        <title>Above-ground endophytic microbial communities from plants in different locations in the United States.</title>
        <authorList>
            <person name="Frank C."/>
        </authorList>
    </citation>
    <scope>NUCLEOTIDE SEQUENCE [LARGE SCALE GENOMIC DNA]</scope>
    <source>
        <strain evidence="7 8">LP_13_YM</strain>
    </source>
</reference>